<dbReference type="Proteomes" id="UP000694424">
    <property type="component" value="Unplaced"/>
</dbReference>
<sequence length="136" mass="14802">MQQLCQRLCETVQFLFNESVPGYGKIFELVKDGEPEIGDIILFPMQSSKNCLGVIFKHATVYCGEGEVVHFQMGAEGCWRGPGQLPWLVRGQGLGLPRGVLASPGIPLGMAGPRCCPPILHIPLIPFCGLVIEVPR</sequence>
<reference evidence="1" key="1">
    <citation type="submission" date="2025-08" db="UniProtKB">
        <authorList>
            <consortium name="Ensembl"/>
        </authorList>
    </citation>
    <scope>IDENTIFICATION</scope>
</reference>
<keyword evidence="2" id="KW-1185">Reference proteome</keyword>
<name>A0A8B9NR37_APTOW</name>
<dbReference type="Ensembl" id="ENSAOWT00000001294.1">
    <property type="protein sequence ID" value="ENSAOWP00000001144.1"/>
    <property type="gene ID" value="ENSAOWG00000000822.1"/>
</dbReference>
<reference evidence="1" key="2">
    <citation type="submission" date="2025-09" db="UniProtKB">
        <authorList>
            <consortium name="Ensembl"/>
        </authorList>
    </citation>
    <scope>IDENTIFICATION</scope>
</reference>
<evidence type="ECO:0000313" key="2">
    <source>
        <dbReference type="Proteomes" id="UP000694424"/>
    </source>
</evidence>
<proteinExistence type="predicted"/>
<evidence type="ECO:0000313" key="1">
    <source>
        <dbReference type="Ensembl" id="ENSAOWP00000001144.1"/>
    </source>
</evidence>
<organism evidence="1 2">
    <name type="scientific">Apteryx owenii</name>
    <name type="common">Little spotted kiwi</name>
    <dbReference type="NCBI Taxonomy" id="8824"/>
    <lineage>
        <taxon>Eukaryota</taxon>
        <taxon>Metazoa</taxon>
        <taxon>Chordata</taxon>
        <taxon>Craniata</taxon>
        <taxon>Vertebrata</taxon>
        <taxon>Euteleostomi</taxon>
        <taxon>Archelosauria</taxon>
        <taxon>Archosauria</taxon>
        <taxon>Dinosauria</taxon>
        <taxon>Saurischia</taxon>
        <taxon>Theropoda</taxon>
        <taxon>Coelurosauria</taxon>
        <taxon>Aves</taxon>
        <taxon>Palaeognathae</taxon>
        <taxon>Apterygiformes</taxon>
        <taxon>Apterygidae</taxon>
        <taxon>Apteryx</taxon>
    </lineage>
</organism>
<protein>
    <submittedName>
        <fullName evidence="1">Uncharacterized protein</fullName>
    </submittedName>
</protein>
<accession>A0A8B9NR37</accession>
<dbReference type="AlphaFoldDB" id="A0A8B9NR37"/>